<protein>
    <recommendedName>
        <fullName evidence="6">NlpC/P60 domain-containing protein</fullName>
    </recommendedName>
</protein>
<evidence type="ECO:0000256" key="2">
    <source>
        <dbReference type="ARBA" id="ARBA00022670"/>
    </source>
</evidence>
<accession>A0A1Y1X4L6</accession>
<feature type="domain" description="NlpC/P60" evidence="6">
    <location>
        <begin position="139"/>
        <end position="257"/>
    </location>
</feature>
<keyword evidence="5" id="KW-0732">Signal</keyword>
<dbReference type="Proteomes" id="UP000193944">
    <property type="component" value="Unassembled WGS sequence"/>
</dbReference>
<dbReference type="PANTHER" id="PTHR47053:SF1">
    <property type="entry name" value="MUREIN DD-ENDOPEPTIDASE MEPH-RELATED"/>
    <property type="match status" value="1"/>
</dbReference>
<dbReference type="GO" id="GO:0008234">
    <property type="term" value="F:cysteine-type peptidase activity"/>
    <property type="evidence" value="ECO:0007669"/>
    <property type="project" value="UniProtKB-KW"/>
</dbReference>
<organism evidence="7 8">
    <name type="scientific">Anaeromyces robustus</name>
    <dbReference type="NCBI Taxonomy" id="1754192"/>
    <lineage>
        <taxon>Eukaryota</taxon>
        <taxon>Fungi</taxon>
        <taxon>Fungi incertae sedis</taxon>
        <taxon>Chytridiomycota</taxon>
        <taxon>Chytridiomycota incertae sedis</taxon>
        <taxon>Neocallimastigomycetes</taxon>
        <taxon>Neocallimastigales</taxon>
        <taxon>Neocallimastigaceae</taxon>
        <taxon>Anaeromyces</taxon>
    </lineage>
</organism>
<dbReference type="Gene3D" id="3.90.1720.10">
    <property type="entry name" value="endopeptidase domain like (from Nostoc punctiforme)"/>
    <property type="match status" value="1"/>
</dbReference>
<evidence type="ECO:0000313" key="7">
    <source>
        <dbReference type="EMBL" id="ORX80761.1"/>
    </source>
</evidence>
<comment type="caution">
    <text evidence="7">The sequence shown here is derived from an EMBL/GenBank/DDBJ whole genome shotgun (WGS) entry which is preliminary data.</text>
</comment>
<dbReference type="AlphaFoldDB" id="A0A1Y1X4L6"/>
<evidence type="ECO:0000256" key="1">
    <source>
        <dbReference type="ARBA" id="ARBA00007074"/>
    </source>
</evidence>
<evidence type="ECO:0000313" key="8">
    <source>
        <dbReference type="Proteomes" id="UP000193944"/>
    </source>
</evidence>
<name>A0A1Y1X4L6_9FUNG</name>
<dbReference type="OrthoDB" id="2251794at2759"/>
<dbReference type="PANTHER" id="PTHR47053">
    <property type="entry name" value="MUREIN DD-ENDOPEPTIDASE MEPH-RELATED"/>
    <property type="match status" value="1"/>
</dbReference>
<dbReference type="PROSITE" id="PS51935">
    <property type="entry name" value="NLPC_P60"/>
    <property type="match status" value="1"/>
</dbReference>
<dbReference type="SUPFAM" id="SSF54001">
    <property type="entry name" value="Cysteine proteinases"/>
    <property type="match status" value="1"/>
</dbReference>
<gene>
    <name evidence="7" type="ORF">BCR32DRAFT_327578</name>
</gene>
<reference evidence="7 8" key="2">
    <citation type="submission" date="2016-08" db="EMBL/GenBank/DDBJ databases">
        <title>Pervasive Adenine N6-methylation of Active Genes in Fungi.</title>
        <authorList>
            <consortium name="DOE Joint Genome Institute"/>
            <person name="Mondo S.J."/>
            <person name="Dannebaum R.O."/>
            <person name="Kuo R.C."/>
            <person name="Labutti K."/>
            <person name="Haridas S."/>
            <person name="Kuo A."/>
            <person name="Salamov A."/>
            <person name="Ahrendt S.R."/>
            <person name="Lipzen A."/>
            <person name="Sullivan W."/>
            <person name="Andreopoulos W.B."/>
            <person name="Clum A."/>
            <person name="Lindquist E."/>
            <person name="Daum C."/>
            <person name="Ramamoorthy G.K."/>
            <person name="Gryganskyi A."/>
            <person name="Culley D."/>
            <person name="Magnuson J.K."/>
            <person name="James T.Y."/>
            <person name="O'Malley M.A."/>
            <person name="Stajich J.E."/>
            <person name="Spatafora J.W."/>
            <person name="Visel A."/>
            <person name="Grigoriev I.V."/>
        </authorList>
    </citation>
    <scope>NUCLEOTIDE SEQUENCE [LARGE SCALE GENOMIC DNA]</scope>
    <source>
        <strain evidence="7 8">S4</strain>
    </source>
</reference>
<keyword evidence="8" id="KW-1185">Reference proteome</keyword>
<dbReference type="GO" id="GO:0006508">
    <property type="term" value="P:proteolysis"/>
    <property type="evidence" value="ECO:0007669"/>
    <property type="project" value="UniProtKB-KW"/>
</dbReference>
<feature type="signal peptide" evidence="5">
    <location>
        <begin position="1"/>
        <end position="19"/>
    </location>
</feature>
<sequence length="257" mass="27710">MRFNFKLLSILLAAPAAFGYIDQPCNAGNYGKGVCVKKSECTMYRNQKGSVTAYTGYAPNWPCPNDPDDVICCVKTVSRLINGKNVSSISGVKSGTTSGRCLNTSNCSGIKVTTPECPGSNRVMLCVDKATGGGGGGGSTLGQQIVNYGRQFIGNPYVYGGNDLNNGVDCSGFTQQVYKHFGYNIPRIANDQSWYGKAVNGVSNAQPGDLFFYCSNGNAYHVTMYTGNGRVVHAADERQGIKEQNNWETPCRIRRII</sequence>
<dbReference type="InterPro" id="IPR038765">
    <property type="entry name" value="Papain-like_cys_pep_sf"/>
</dbReference>
<keyword evidence="4" id="KW-0788">Thiol protease</keyword>
<dbReference type="Pfam" id="PF00877">
    <property type="entry name" value="NLPC_P60"/>
    <property type="match status" value="1"/>
</dbReference>
<dbReference type="InterPro" id="IPR051202">
    <property type="entry name" value="Peptidase_C40"/>
</dbReference>
<reference evidence="7 8" key="1">
    <citation type="submission" date="2016-08" db="EMBL/GenBank/DDBJ databases">
        <title>A Parts List for Fungal Cellulosomes Revealed by Comparative Genomics.</title>
        <authorList>
            <consortium name="DOE Joint Genome Institute"/>
            <person name="Haitjema C.H."/>
            <person name="Gilmore S.P."/>
            <person name="Henske J.K."/>
            <person name="Solomon K.V."/>
            <person name="De Groot R."/>
            <person name="Kuo A."/>
            <person name="Mondo S.J."/>
            <person name="Salamov A.A."/>
            <person name="Labutti K."/>
            <person name="Zhao Z."/>
            <person name="Chiniquy J."/>
            <person name="Barry K."/>
            <person name="Brewer H.M."/>
            <person name="Purvine S.O."/>
            <person name="Wright A.T."/>
            <person name="Boxma B."/>
            <person name="Van Alen T."/>
            <person name="Hackstein J.H."/>
            <person name="Baker S.E."/>
            <person name="Grigoriev I.V."/>
            <person name="O'Malley M.A."/>
        </authorList>
    </citation>
    <scope>NUCLEOTIDE SEQUENCE [LARGE SCALE GENOMIC DNA]</scope>
    <source>
        <strain evidence="7 8">S4</strain>
    </source>
</reference>
<evidence type="ECO:0000256" key="5">
    <source>
        <dbReference type="SAM" id="SignalP"/>
    </source>
</evidence>
<evidence type="ECO:0000259" key="6">
    <source>
        <dbReference type="PROSITE" id="PS51935"/>
    </source>
</evidence>
<keyword evidence="2" id="KW-0645">Protease</keyword>
<keyword evidence="3" id="KW-0378">Hydrolase</keyword>
<dbReference type="STRING" id="1754192.A0A1Y1X4L6"/>
<comment type="similarity">
    <text evidence="1">Belongs to the peptidase C40 family.</text>
</comment>
<dbReference type="EMBL" id="MCFG01000136">
    <property type="protein sequence ID" value="ORX80761.1"/>
    <property type="molecule type" value="Genomic_DNA"/>
</dbReference>
<proteinExistence type="inferred from homology"/>
<feature type="chain" id="PRO_5012530797" description="NlpC/P60 domain-containing protein" evidence="5">
    <location>
        <begin position="20"/>
        <end position="257"/>
    </location>
</feature>
<evidence type="ECO:0000256" key="3">
    <source>
        <dbReference type="ARBA" id="ARBA00022801"/>
    </source>
</evidence>
<evidence type="ECO:0000256" key="4">
    <source>
        <dbReference type="ARBA" id="ARBA00022807"/>
    </source>
</evidence>
<dbReference type="InterPro" id="IPR000064">
    <property type="entry name" value="NLP_P60_dom"/>
</dbReference>